<dbReference type="PRINTS" id="PR00038">
    <property type="entry name" value="HTHLUXR"/>
</dbReference>
<dbReference type="InterPro" id="IPR058245">
    <property type="entry name" value="NreC/VraR/RcsB-like_REC"/>
</dbReference>
<evidence type="ECO:0000256" key="2">
    <source>
        <dbReference type="ARBA" id="ARBA00023125"/>
    </source>
</evidence>
<dbReference type="OrthoDB" id="9808843at2"/>
<feature type="modified residue" description="4-aspartylphosphate" evidence="3">
    <location>
        <position position="54"/>
    </location>
</feature>
<keyword evidence="7" id="KW-1185">Reference proteome</keyword>
<protein>
    <submittedName>
        <fullName evidence="6">DNA-binding response regulator</fullName>
    </submittedName>
</protein>
<evidence type="ECO:0000313" key="6">
    <source>
        <dbReference type="EMBL" id="GEL20451.1"/>
    </source>
</evidence>
<proteinExistence type="predicted"/>
<evidence type="ECO:0000313" key="7">
    <source>
        <dbReference type="Proteomes" id="UP000321328"/>
    </source>
</evidence>
<keyword evidence="1 3" id="KW-0597">Phosphoprotein</keyword>
<dbReference type="GO" id="GO:0006355">
    <property type="term" value="P:regulation of DNA-templated transcription"/>
    <property type="evidence" value="ECO:0007669"/>
    <property type="project" value="InterPro"/>
</dbReference>
<dbReference type="PROSITE" id="PS50043">
    <property type="entry name" value="HTH_LUXR_2"/>
    <property type="match status" value="1"/>
</dbReference>
<reference evidence="6 7" key="1">
    <citation type="submission" date="2019-07" db="EMBL/GenBank/DDBJ databases">
        <title>Whole genome shotgun sequence of Pseudonocardia asaccharolytica NBRC 16224.</title>
        <authorList>
            <person name="Hosoyama A."/>
            <person name="Uohara A."/>
            <person name="Ohji S."/>
            <person name="Ichikawa N."/>
        </authorList>
    </citation>
    <scope>NUCLEOTIDE SEQUENCE [LARGE SCALE GENOMIC DNA]</scope>
    <source>
        <strain evidence="6 7">NBRC 16224</strain>
    </source>
</reference>
<dbReference type="InterPro" id="IPR039420">
    <property type="entry name" value="WalR-like"/>
</dbReference>
<dbReference type="Pfam" id="PF00196">
    <property type="entry name" value="GerE"/>
    <property type="match status" value="1"/>
</dbReference>
<feature type="domain" description="HTH luxR-type" evidence="4">
    <location>
        <begin position="148"/>
        <end position="213"/>
    </location>
</feature>
<dbReference type="SUPFAM" id="SSF52172">
    <property type="entry name" value="CheY-like"/>
    <property type="match status" value="1"/>
</dbReference>
<dbReference type="InterPro" id="IPR016032">
    <property type="entry name" value="Sig_transdc_resp-reg_C-effctor"/>
</dbReference>
<dbReference type="GO" id="GO:0003677">
    <property type="term" value="F:DNA binding"/>
    <property type="evidence" value="ECO:0007669"/>
    <property type="project" value="UniProtKB-KW"/>
</dbReference>
<organism evidence="6 7">
    <name type="scientific">Pseudonocardia asaccharolytica DSM 44247 = NBRC 16224</name>
    <dbReference type="NCBI Taxonomy" id="1123024"/>
    <lineage>
        <taxon>Bacteria</taxon>
        <taxon>Bacillati</taxon>
        <taxon>Actinomycetota</taxon>
        <taxon>Actinomycetes</taxon>
        <taxon>Pseudonocardiales</taxon>
        <taxon>Pseudonocardiaceae</taxon>
        <taxon>Pseudonocardia</taxon>
    </lineage>
</organism>
<dbReference type="SMART" id="SM00448">
    <property type="entry name" value="REC"/>
    <property type="match status" value="1"/>
</dbReference>
<comment type="caution">
    <text evidence="6">The sequence shown here is derived from an EMBL/GenBank/DDBJ whole genome shotgun (WGS) entry which is preliminary data.</text>
</comment>
<dbReference type="PANTHER" id="PTHR43214">
    <property type="entry name" value="TWO-COMPONENT RESPONSE REGULATOR"/>
    <property type="match status" value="1"/>
</dbReference>
<evidence type="ECO:0000256" key="1">
    <source>
        <dbReference type="ARBA" id="ARBA00022553"/>
    </source>
</evidence>
<dbReference type="AlphaFoldDB" id="A0A511D6P2"/>
<dbReference type="InterPro" id="IPR000792">
    <property type="entry name" value="Tscrpt_reg_LuxR_C"/>
</dbReference>
<dbReference type="RefSeq" id="WP_084796192.1">
    <property type="nucleotide sequence ID" value="NZ_AUII01000015.1"/>
</dbReference>
<accession>A0A511D6P2</accession>
<dbReference type="PROSITE" id="PS50110">
    <property type="entry name" value="RESPONSE_REGULATORY"/>
    <property type="match status" value="1"/>
</dbReference>
<evidence type="ECO:0000259" key="4">
    <source>
        <dbReference type="PROSITE" id="PS50043"/>
    </source>
</evidence>
<dbReference type="Pfam" id="PF00072">
    <property type="entry name" value="Response_reg"/>
    <property type="match status" value="1"/>
</dbReference>
<sequence>MIQILLVEDHSVVREALRALLSAQLGMEVIAEAGKGEEAVRLARKVRPDIAVVDLMLPGMTGFEVIREVLRVHPRCRVVVLSMYSNESYVLEALRLGASGYVLKQAPAGDFVRGLREVADGRRYLSPPLSVSKLDAYAERVGDGDKGGELSTDVLSGREREVVRLVTQGKSNAHIGEILGISHRTVEGHRAAAMRKLGLRNQADLVRYALSSGLLPQDPVLREPCFGD</sequence>
<keyword evidence="2 6" id="KW-0238">DNA-binding</keyword>
<evidence type="ECO:0000256" key="3">
    <source>
        <dbReference type="PROSITE-ProRule" id="PRU00169"/>
    </source>
</evidence>
<feature type="domain" description="Response regulatory" evidence="5">
    <location>
        <begin position="3"/>
        <end position="119"/>
    </location>
</feature>
<dbReference type="Proteomes" id="UP000321328">
    <property type="component" value="Unassembled WGS sequence"/>
</dbReference>
<dbReference type="CDD" id="cd17535">
    <property type="entry name" value="REC_NarL-like"/>
    <property type="match status" value="1"/>
</dbReference>
<evidence type="ECO:0000259" key="5">
    <source>
        <dbReference type="PROSITE" id="PS50110"/>
    </source>
</evidence>
<dbReference type="InterPro" id="IPR011006">
    <property type="entry name" value="CheY-like_superfamily"/>
</dbReference>
<dbReference type="SMART" id="SM00421">
    <property type="entry name" value="HTH_LUXR"/>
    <property type="match status" value="1"/>
</dbReference>
<dbReference type="Gene3D" id="3.40.50.2300">
    <property type="match status" value="1"/>
</dbReference>
<dbReference type="CDD" id="cd06170">
    <property type="entry name" value="LuxR_C_like"/>
    <property type="match status" value="1"/>
</dbReference>
<dbReference type="InterPro" id="IPR001789">
    <property type="entry name" value="Sig_transdc_resp-reg_receiver"/>
</dbReference>
<gene>
    <name evidence="6" type="ORF">PA7_42880</name>
</gene>
<name>A0A511D6P2_9PSEU</name>
<dbReference type="GO" id="GO:0000160">
    <property type="term" value="P:phosphorelay signal transduction system"/>
    <property type="evidence" value="ECO:0007669"/>
    <property type="project" value="InterPro"/>
</dbReference>
<dbReference type="PROSITE" id="PS00622">
    <property type="entry name" value="HTH_LUXR_1"/>
    <property type="match status" value="1"/>
</dbReference>
<dbReference type="EMBL" id="BJVI01000071">
    <property type="protein sequence ID" value="GEL20451.1"/>
    <property type="molecule type" value="Genomic_DNA"/>
</dbReference>
<dbReference type="SUPFAM" id="SSF46894">
    <property type="entry name" value="C-terminal effector domain of the bipartite response regulators"/>
    <property type="match status" value="1"/>
</dbReference>